<organism evidence="3 4">
    <name type="scientific">Callosobruchus maculatus</name>
    <name type="common">Southern cowpea weevil</name>
    <name type="synonym">Pulse bruchid</name>
    <dbReference type="NCBI Taxonomy" id="64391"/>
    <lineage>
        <taxon>Eukaryota</taxon>
        <taxon>Metazoa</taxon>
        <taxon>Ecdysozoa</taxon>
        <taxon>Arthropoda</taxon>
        <taxon>Hexapoda</taxon>
        <taxon>Insecta</taxon>
        <taxon>Pterygota</taxon>
        <taxon>Neoptera</taxon>
        <taxon>Endopterygota</taxon>
        <taxon>Coleoptera</taxon>
        <taxon>Polyphaga</taxon>
        <taxon>Cucujiformia</taxon>
        <taxon>Chrysomeloidea</taxon>
        <taxon>Chrysomelidae</taxon>
        <taxon>Bruchinae</taxon>
        <taxon>Bruchini</taxon>
        <taxon>Callosobruchus</taxon>
    </lineage>
</organism>
<dbReference type="OrthoDB" id="9981889at2759"/>
<evidence type="ECO:0000256" key="1">
    <source>
        <dbReference type="SAM" id="MobiDB-lite"/>
    </source>
</evidence>
<evidence type="ECO:0000313" key="3">
    <source>
        <dbReference type="EMBL" id="VEN46555.1"/>
    </source>
</evidence>
<evidence type="ECO:0000259" key="2">
    <source>
        <dbReference type="Pfam" id="PF16020"/>
    </source>
</evidence>
<dbReference type="PANTHER" id="PTHR22133">
    <property type="entry name" value="AT01821P-RELATED"/>
    <property type="match status" value="1"/>
</dbReference>
<keyword evidence="4" id="KW-1185">Reference proteome</keyword>
<evidence type="ECO:0000313" key="4">
    <source>
        <dbReference type="Proteomes" id="UP000410492"/>
    </source>
</evidence>
<dbReference type="Proteomes" id="UP000410492">
    <property type="component" value="Unassembled WGS sequence"/>
</dbReference>
<dbReference type="EMBL" id="CAACVG010007673">
    <property type="protein sequence ID" value="VEN46555.1"/>
    <property type="molecule type" value="Genomic_DNA"/>
</dbReference>
<accession>A0A653CF50</accession>
<dbReference type="InterPro" id="IPR031973">
    <property type="entry name" value="Deltameth_res_prag01"/>
</dbReference>
<dbReference type="AlphaFoldDB" id="A0A653CF50"/>
<proteinExistence type="predicted"/>
<dbReference type="PANTHER" id="PTHR22133:SF2">
    <property type="entry name" value="AT01821P-RELATED"/>
    <property type="match status" value="1"/>
</dbReference>
<gene>
    <name evidence="3" type="ORF">CALMAC_LOCUS8601</name>
</gene>
<reference evidence="3 4" key="1">
    <citation type="submission" date="2019-01" db="EMBL/GenBank/DDBJ databases">
        <authorList>
            <person name="Sayadi A."/>
        </authorList>
    </citation>
    <scope>NUCLEOTIDE SEQUENCE [LARGE SCALE GENOMIC DNA]</scope>
</reference>
<feature type="domain" description="Deltamethrin resistance protein prag01" evidence="2">
    <location>
        <begin position="30"/>
        <end position="81"/>
    </location>
</feature>
<dbReference type="Pfam" id="PF16020">
    <property type="entry name" value="Deltameth_res"/>
    <property type="match status" value="1"/>
</dbReference>
<protein>
    <recommendedName>
        <fullName evidence="2">Deltamethrin resistance protein prag01 domain-containing protein</fullName>
    </recommendedName>
</protein>
<feature type="region of interest" description="Disordered" evidence="1">
    <location>
        <begin position="15"/>
        <end position="36"/>
    </location>
</feature>
<name>A0A653CF50_CALMS</name>
<feature type="compositionally biased region" description="Polar residues" evidence="1">
    <location>
        <begin position="24"/>
        <end position="36"/>
    </location>
</feature>
<sequence length="91" mass="10033">MQAPQRVGRQIIRAVGRRNCHHAPTQSTYNDLPQPSGSWKTAYDANQRKYTAHLAIGVGSLVGTIIFGKAAGFLDFHNDIPLKPAQIDSYK</sequence>